<evidence type="ECO:0000256" key="7">
    <source>
        <dbReference type="SAM" id="MobiDB-lite"/>
    </source>
</evidence>
<keyword evidence="6 8" id="KW-0472">Membrane</keyword>
<evidence type="ECO:0000313" key="10">
    <source>
        <dbReference type="Proteomes" id="UP000242638"/>
    </source>
</evidence>
<evidence type="ECO:0000256" key="4">
    <source>
        <dbReference type="ARBA" id="ARBA00022692"/>
    </source>
</evidence>
<dbReference type="Bgee" id="ENSPREG00000011610">
    <property type="expression patterns" value="Expressed in caudal fin and 1 other cell type or tissue"/>
</dbReference>
<keyword evidence="10" id="KW-1185">Reference proteome</keyword>
<dbReference type="InterPro" id="IPR042315">
    <property type="entry name" value="RELL1"/>
</dbReference>
<accession>A0A3P9P5U4</accession>
<dbReference type="OMA" id="NICTRCS"/>
<dbReference type="PANTHER" id="PTHR31037">
    <property type="entry name" value="RELT-LIKE PROTEIN 1-RELATED"/>
    <property type="match status" value="1"/>
</dbReference>
<reference evidence="9" key="3">
    <citation type="submission" date="2025-09" db="UniProtKB">
        <authorList>
            <consortium name="Ensembl"/>
        </authorList>
    </citation>
    <scope>IDENTIFICATION</scope>
    <source>
        <strain evidence="9">Guanapo</strain>
    </source>
</reference>
<evidence type="ECO:0000313" key="9">
    <source>
        <dbReference type="Ensembl" id="ENSPREP00000017182.1"/>
    </source>
</evidence>
<comment type="subcellular location">
    <subcellularLocation>
        <location evidence="1">Cell membrane</location>
        <topology evidence="1">Single-pass membrane protein</topology>
    </subcellularLocation>
</comment>
<proteinExistence type="inferred from homology"/>
<evidence type="ECO:0000256" key="8">
    <source>
        <dbReference type="SAM" id="Phobius"/>
    </source>
</evidence>
<evidence type="ECO:0000256" key="6">
    <source>
        <dbReference type="ARBA" id="ARBA00023136"/>
    </source>
</evidence>
<dbReference type="STRING" id="8081.ENSPREP00000017182"/>
<comment type="similarity">
    <text evidence="2">Belongs to the RELT family.</text>
</comment>
<name>A0A3P9P5U4_POERE</name>
<evidence type="ECO:0000256" key="1">
    <source>
        <dbReference type="ARBA" id="ARBA00004162"/>
    </source>
</evidence>
<feature type="compositionally biased region" description="Polar residues" evidence="7">
    <location>
        <begin position="180"/>
        <end position="191"/>
    </location>
</feature>
<reference evidence="10" key="1">
    <citation type="submission" date="2013-11" db="EMBL/GenBank/DDBJ databases">
        <title>The genomic landscape of the Guanapo guppy.</title>
        <authorList>
            <person name="Kuenstner A."/>
            <person name="Dreyer C."/>
        </authorList>
    </citation>
    <scope>NUCLEOTIDE SEQUENCE</scope>
    <source>
        <strain evidence="10">Guanapo</strain>
    </source>
</reference>
<dbReference type="AlphaFoldDB" id="A0A3P9P5U4"/>
<reference evidence="9" key="2">
    <citation type="submission" date="2025-08" db="UniProtKB">
        <authorList>
            <consortium name="Ensembl"/>
        </authorList>
    </citation>
    <scope>IDENTIFICATION</scope>
    <source>
        <strain evidence="9">Guanapo</strain>
    </source>
</reference>
<dbReference type="Pfam" id="PF12606">
    <property type="entry name" value="RELT"/>
    <property type="match status" value="1"/>
</dbReference>
<evidence type="ECO:0000256" key="5">
    <source>
        <dbReference type="ARBA" id="ARBA00022989"/>
    </source>
</evidence>
<keyword evidence="4 8" id="KW-0812">Transmembrane</keyword>
<feature type="transmembrane region" description="Helical" evidence="8">
    <location>
        <begin position="63"/>
        <end position="86"/>
    </location>
</feature>
<evidence type="ECO:0000256" key="2">
    <source>
        <dbReference type="ARBA" id="ARBA00008688"/>
    </source>
</evidence>
<dbReference type="Ensembl" id="ENSPRET00000017366.1">
    <property type="protein sequence ID" value="ENSPREP00000017182.1"/>
    <property type="gene ID" value="ENSPREG00000011610.1"/>
</dbReference>
<dbReference type="GO" id="GO:1900745">
    <property type="term" value="P:positive regulation of p38MAPK cascade"/>
    <property type="evidence" value="ECO:0007669"/>
    <property type="project" value="InterPro"/>
</dbReference>
<dbReference type="GeneTree" id="ENSGT00940000159709"/>
<keyword evidence="3" id="KW-1003">Cell membrane</keyword>
<evidence type="ECO:0000256" key="3">
    <source>
        <dbReference type="ARBA" id="ARBA00022475"/>
    </source>
</evidence>
<sequence>MFSSPNLVGKISTRSVVLMYFLLLALSCNSVLKSQFPHPSSSSFVTANTTTNGGDGEGSGSDYLAFALVLAFFVVGLSGVVVCHVLKKRGYRLTTSQEDDEYDDVFDEAVEAEQQEPYETMNENQDTVGHIIQCIMKNEANSDALNAMVHQTSIDSDIASSPPLTPVLPVSPPGEGKPSFNHQHTVSSLNADENKWPLTKRPSLRKSVRRRPSEVTVLSVGRFRVTKSDKSGKDRTSECSYQSVAADAFRNSKVMTSSLKEISEYSEE</sequence>
<protein>
    <submittedName>
        <fullName evidence="9">RELT like 1</fullName>
    </submittedName>
</protein>
<feature type="compositionally biased region" description="Pro residues" evidence="7">
    <location>
        <begin position="163"/>
        <end position="172"/>
    </location>
</feature>
<dbReference type="PANTHER" id="PTHR31037:SF1">
    <property type="entry name" value="RELT-LIKE PROTEIN 1"/>
    <property type="match status" value="1"/>
</dbReference>
<dbReference type="Proteomes" id="UP000242638">
    <property type="component" value="Unassembled WGS sequence"/>
</dbReference>
<dbReference type="InterPro" id="IPR022248">
    <property type="entry name" value="TNF_rcpt_RELT"/>
</dbReference>
<organism evidence="9 10">
    <name type="scientific">Poecilia reticulata</name>
    <name type="common">Guppy</name>
    <name type="synonym">Acanthophacelus reticulatus</name>
    <dbReference type="NCBI Taxonomy" id="8081"/>
    <lineage>
        <taxon>Eukaryota</taxon>
        <taxon>Metazoa</taxon>
        <taxon>Chordata</taxon>
        <taxon>Craniata</taxon>
        <taxon>Vertebrata</taxon>
        <taxon>Euteleostomi</taxon>
        <taxon>Actinopterygii</taxon>
        <taxon>Neopterygii</taxon>
        <taxon>Teleostei</taxon>
        <taxon>Neoteleostei</taxon>
        <taxon>Acanthomorphata</taxon>
        <taxon>Ovalentaria</taxon>
        <taxon>Atherinomorphae</taxon>
        <taxon>Cyprinodontiformes</taxon>
        <taxon>Poeciliidae</taxon>
        <taxon>Poeciliinae</taxon>
        <taxon>Poecilia</taxon>
    </lineage>
</organism>
<dbReference type="GO" id="GO:0005886">
    <property type="term" value="C:plasma membrane"/>
    <property type="evidence" value="ECO:0007669"/>
    <property type="project" value="UniProtKB-SubCell"/>
</dbReference>
<keyword evidence="5 8" id="KW-1133">Transmembrane helix</keyword>
<feature type="region of interest" description="Disordered" evidence="7">
    <location>
        <begin position="156"/>
        <end position="191"/>
    </location>
</feature>